<protein>
    <submittedName>
        <fullName evidence="3">Outer membrane beta-barrel protein</fullName>
    </submittedName>
</protein>
<evidence type="ECO:0000313" key="4">
    <source>
        <dbReference type="Proteomes" id="UP000292424"/>
    </source>
</evidence>
<evidence type="ECO:0000313" key="3">
    <source>
        <dbReference type="EMBL" id="QES90191.1"/>
    </source>
</evidence>
<feature type="domain" description="Outer membrane protein beta-barrel" evidence="2">
    <location>
        <begin position="124"/>
        <end position="252"/>
    </location>
</feature>
<gene>
    <name evidence="3" type="ORF">E0W69_016550</name>
</gene>
<sequence length="284" mass="32312">MKFKILASLTLGLTICIYANAQVDSIPKPDTVRRVFNATVTITEVMDSAFNTHYDTLIVANSEVNGAKKKKFINTNWFIFDLGFANYNDKTPYGSAAANSYLMPGTGGDFTKSDMRLRTVKSSNVNIWVFMQKMNLIKGKFNLKYGLGLEMFNFRYENNITYHKNPDYIYRDTTDFKKNKLYVSYASIPLMLNYDPHPENPWAFSISTGIIGGYRIGGHTKQKSSEFGKVKQGGSFDLNDWRLAYTAELGLGPIHVFGTYSITKLQNNVMDQRPYSIGIRFTNW</sequence>
<keyword evidence="4" id="KW-1185">Reference proteome</keyword>
<name>A0A5P2GF09_9BACT</name>
<dbReference type="InterPro" id="IPR025665">
    <property type="entry name" value="Beta-barrel_OMP_2"/>
</dbReference>
<accession>A0A5P2GF09</accession>
<evidence type="ECO:0000256" key="1">
    <source>
        <dbReference type="SAM" id="SignalP"/>
    </source>
</evidence>
<feature type="chain" id="PRO_5024384480" evidence="1">
    <location>
        <begin position="22"/>
        <end position="284"/>
    </location>
</feature>
<reference evidence="3 4" key="1">
    <citation type="submission" date="2019-09" db="EMBL/GenBank/DDBJ databases">
        <title>Complete genome sequence of Arachidicoccus sp. B3-10 isolated from apple orchard soil.</title>
        <authorList>
            <person name="Kim H.S."/>
            <person name="Han K.-I."/>
            <person name="Suh M.K."/>
            <person name="Lee K.C."/>
            <person name="Eom M.K."/>
            <person name="Kim J.-S."/>
            <person name="Kang S.W."/>
            <person name="Sin Y."/>
            <person name="Lee J.-S."/>
        </authorList>
    </citation>
    <scope>NUCLEOTIDE SEQUENCE [LARGE SCALE GENOMIC DNA]</scope>
    <source>
        <strain evidence="3 4">B3-10</strain>
    </source>
</reference>
<dbReference type="KEGG" id="arac:E0W69_016550"/>
<organism evidence="3 4">
    <name type="scientific">Rhizosphaericola mali</name>
    <dbReference type="NCBI Taxonomy" id="2545455"/>
    <lineage>
        <taxon>Bacteria</taxon>
        <taxon>Pseudomonadati</taxon>
        <taxon>Bacteroidota</taxon>
        <taxon>Chitinophagia</taxon>
        <taxon>Chitinophagales</taxon>
        <taxon>Chitinophagaceae</taxon>
        <taxon>Rhizosphaericola</taxon>
    </lineage>
</organism>
<proteinExistence type="predicted"/>
<feature type="signal peptide" evidence="1">
    <location>
        <begin position="1"/>
        <end position="21"/>
    </location>
</feature>
<dbReference type="OrthoDB" id="666719at2"/>
<dbReference type="Pfam" id="PF13568">
    <property type="entry name" value="OMP_b-brl_2"/>
    <property type="match status" value="1"/>
</dbReference>
<dbReference type="RefSeq" id="WP_131331147.1">
    <property type="nucleotide sequence ID" value="NZ_CP044016.1"/>
</dbReference>
<dbReference type="EMBL" id="CP044016">
    <property type="protein sequence ID" value="QES90191.1"/>
    <property type="molecule type" value="Genomic_DNA"/>
</dbReference>
<dbReference type="Proteomes" id="UP000292424">
    <property type="component" value="Chromosome"/>
</dbReference>
<evidence type="ECO:0000259" key="2">
    <source>
        <dbReference type="Pfam" id="PF13568"/>
    </source>
</evidence>
<dbReference type="AlphaFoldDB" id="A0A5P2GF09"/>
<keyword evidence="1" id="KW-0732">Signal</keyword>